<dbReference type="PROSITE" id="PS51752">
    <property type="entry name" value="JACALIN_LECTIN"/>
    <property type="match status" value="1"/>
</dbReference>
<protein>
    <submittedName>
        <fullName evidence="2">Jacalin-like lectin domain</fullName>
    </submittedName>
</protein>
<gene>
    <name evidence="2" type="ORF">GN958_ATG08400</name>
</gene>
<organism evidence="2 3">
    <name type="scientific">Phytophthora infestans</name>
    <name type="common">Potato late blight agent</name>
    <name type="synonym">Botrytis infestans</name>
    <dbReference type="NCBI Taxonomy" id="4787"/>
    <lineage>
        <taxon>Eukaryota</taxon>
        <taxon>Sar</taxon>
        <taxon>Stramenopiles</taxon>
        <taxon>Oomycota</taxon>
        <taxon>Peronosporomycetes</taxon>
        <taxon>Peronosporales</taxon>
        <taxon>Peronosporaceae</taxon>
        <taxon>Phytophthora</taxon>
    </lineage>
</organism>
<evidence type="ECO:0000313" key="2">
    <source>
        <dbReference type="EMBL" id="KAF4142224.1"/>
    </source>
</evidence>
<name>A0A8S9UT28_PHYIN</name>
<reference evidence="2" key="1">
    <citation type="submission" date="2020-03" db="EMBL/GenBank/DDBJ databases">
        <title>Hybrid Assembly of Korean Phytophthora infestans isolates.</title>
        <authorList>
            <person name="Prokchorchik M."/>
            <person name="Lee Y."/>
            <person name="Seo J."/>
            <person name="Cho J.-H."/>
            <person name="Park Y.-E."/>
            <person name="Jang D.-C."/>
            <person name="Im J.-S."/>
            <person name="Choi J.-G."/>
            <person name="Park H.-J."/>
            <person name="Lee G.-B."/>
            <person name="Lee Y.-G."/>
            <person name="Hong S.-Y."/>
            <person name="Cho K."/>
            <person name="Sohn K.H."/>
        </authorList>
    </citation>
    <scope>NUCLEOTIDE SEQUENCE</scope>
    <source>
        <strain evidence="2">KR_2_A2</strain>
    </source>
</reference>
<accession>A0A8S9UT28</accession>
<evidence type="ECO:0000259" key="1">
    <source>
        <dbReference type="PROSITE" id="PS51752"/>
    </source>
</evidence>
<comment type="caution">
    <text evidence="2">The sequence shown here is derived from an EMBL/GenBank/DDBJ whole genome shotgun (WGS) entry which is preliminary data.</text>
</comment>
<dbReference type="SUPFAM" id="SSF51101">
    <property type="entry name" value="Mannose-binding lectins"/>
    <property type="match status" value="1"/>
</dbReference>
<dbReference type="EMBL" id="JAACNO010001196">
    <property type="protein sequence ID" value="KAF4142224.1"/>
    <property type="molecule type" value="Genomic_DNA"/>
</dbReference>
<dbReference type="Proteomes" id="UP000704712">
    <property type="component" value="Unassembled WGS sequence"/>
</dbReference>
<evidence type="ECO:0000313" key="3">
    <source>
        <dbReference type="Proteomes" id="UP000704712"/>
    </source>
</evidence>
<sequence>MTIEDSVQLRERFGGPHGTNFSDQNFVNSGQTVASISIHAGERLDGITLEISAPKTFHFTHGGTGGDQKTLKLKKGEFITSMEVHWNKHIAGGIVTKDKTRIFYIAFVTNLGNSLSGGTKTEQKTTVTAPKGFQLAGFYGSEEKEIDSLGAIWAYIKLVKPPPTPVPSLAPAIAEGGSMESSGQ</sequence>
<dbReference type="AlphaFoldDB" id="A0A8S9UT28"/>
<dbReference type="SMART" id="SM00915">
    <property type="entry name" value="Jacalin"/>
    <property type="match status" value="1"/>
</dbReference>
<dbReference type="Pfam" id="PF01419">
    <property type="entry name" value="Jacalin"/>
    <property type="match status" value="1"/>
</dbReference>
<dbReference type="Gene3D" id="2.100.10.30">
    <property type="entry name" value="Jacalin-like lectin domain"/>
    <property type="match status" value="1"/>
</dbReference>
<feature type="domain" description="Jacalin-type lectin" evidence="1">
    <location>
        <begin position="7"/>
        <end position="155"/>
    </location>
</feature>
<proteinExistence type="predicted"/>
<dbReference type="InterPro" id="IPR036404">
    <property type="entry name" value="Jacalin-like_lectin_dom_sf"/>
</dbReference>
<dbReference type="InterPro" id="IPR001229">
    <property type="entry name" value="Jacalin-like_lectin_dom"/>
</dbReference>